<dbReference type="Gene3D" id="3.40.309.10">
    <property type="entry name" value="Aldehyde Dehydrogenase, Chain A, domain 2"/>
    <property type="match status" value="1"/>
</dbReference>
<feature type="domain" description="Aldehyde dehydrogenase" evidence="1">
    <location>
        <begin position="34"/>
        <end position="73"/>
    </location>
</feature>
<name>A0A2T5LRR7_9EURO</name>
<dbReference type="InterPro" id="IPR016161">
    <property type="entry name" value="Ald_DH/histidinol_DH"/>
</dbReference>
<accession>A0A2T5LRR7</accession>
<dbReference type="InterPro" id="IPR015590">
    <property type="entry name" value="Aldehyde_DH_dom"/>
</dbReference>
<evidence type="ECO:0000313" key="3">
    <source>
        <dbReference type="Proteomes" id="UP000244073"/>
    </source>
</evidence>
<dbReference type="SUPFAM" id="SSF53720">
    <property type="entry name" value="ALDH-like"/>
    <property type="match status" value="1"/>
</dbReference>
<dbReference type="OrthoDB" id="310895at2759"/>
<reference evidence="2 3" key="1">
    <citation type="journal article" date="2018" name="Proc. Natl. Acad. Sci. U.S.A.">
        <title>Linking secondary metabolites to gene clusters through genome sequencing of six diverse Aspergillus species.</title>
        <authorList>
            <person name="Kaerboelling I."/>
            <person name="Vesth T.C."/>
            <person name="Frisvad J.C."/>
            <person name="Nybo J.L."/>
            <person name="Theobald S."/>
            <person name="Kuo A."/>
            <person name="Bowyer P."/>
            <person name="Matsuda Y."/>
            <person name="Mondo S."/>
            <person name="Lyhne E.K."/>
            <person name="Kogle M.E."/>
            <person name="Clum A."/>
            <person name="Lipzen A."/>
            <person name="Salamov A."/>
            <person name="Ngan C.Y."/>
            <person name="Daum C."/>
            <person name="Chiniquy J."/>
            <person name="Barry K."/>
            <person name="LaButti K."/>
            <person name="Haridas S."/>
            <person name="Simmons B.A."/>
            <person name="Magnuson J.K."/>
            <person name="Mortensen U.H."/>
            <person name="Larsen T.O."/>
            <person name="Grigoriev I.V."/>
            <person name="Baker S.E."/>
            <person name="Andersen M.R."/>
        </authorList>
    </citation>
    <scope>NUCLEOTIDE SEQUENCE [LARGE SCALE GENOMIC DNA]</scope>
    <source>
        <strain evidence="2 3">IBT 24754</strain>
    </source>
</reference>
<dbReference type="AlphaFoldDB" id="A0A2T5LRR7"/>
<dbReference type="Proteomes" id="UP000244073">
    <property type="component" value="Unassembled WGS sequence"/>
</dbReference>
<dbReference type="GeneID" id="63817824"/>
<gene>
    <name evidence="2" type="ORF">P175DRAFT_0559802</name>
</gene>
<dbReference type="RefSeq" id="XP_040750369.1">
    <property type="nucleotide sequence ID" value="XM_040900940.1"/>
</dbReference>
<dbReference type="EMBL" id="MSFN02000007">
    <property type="protein sequence ID" value="PTU18977.1"/>
    <property type="molecule type" value="Genomic_DNA"/>
</dbReference>
<comment type="caution">
    <text evidence="2">The sequence shown here is derived from an EMBL/GenBank/DDBJ whole genome shotgun (WGS) entry which is preliminary data.</text>
</comment>
<dbReference type="GO" id="GO:0016620">
    <property type="term" value="F:oxidoreductase activity, acting on the aldehyde or oxo group of donors, NAD or NADP as acceptor"/>
    <property type="evidence" value="ECO:0007669"/>
    <property type="project" value="InterPro"/>
</dbReference>
<protein>
    <recommendedName>
        <fullName evidence="1">Aldehyde dehydrogenase domain-containing protein</fullName>
    </recommendedName>
</protein>
<dbReference type="VEuPathDB" id="FungiDB:P175DRAFT_0559802"/>
<organism evidence="2 3">
    <name type="scientific">Aspergillus ochraceoroseus IBT 24754</name>
    <dbReference type="NCBI Taxonomy" id="1392256"/>
    <lineage>
        <taxon>Eukaryota</taxon>
        <taxon>Fungi</taxon>
        <taxon>Dikarya</taxon>
        <taxon>Ascomycota</taxon>
        <taxon>Pezizomycotina</taxon>
        <taxon>Eurotiomycetes</taxon>
        <taxon>Eurotiomycetidae</taxon>
        <taxon>Eurotiales</taxon>
        <taxon>Aspergillaceae</taxon>
        <taxon>Aspergillus</taxon>
        <taxon>Aspergillus subgen. Nidulantes</taxon>
    </lineage>
</organism>
<proteinExistence type="predicted"/>
<dbReference type="Pfam" id="PF00171">
    <property type="entry name" value="Aldedh"/>
    <property type="match status" value="1"/>
</dbReference>
<sequence>MSKTQTWINVLDPVCVAITPFTGFETFRDGPSNISLTILTEVKTYIECYQTESFGPVLICLEVDTLEEAIDLISQNRSWNWAPAVKEVSMKRTGKPPVLAGGSSKLADAYPPTIIHFISTLSSYFQAGYSHFVLIQVIGHARLLFVNVHLPLTNVNWKDDRSIFNRRWHHWRLSALSKSVHHSI</sequence>
<evidence type="ECO:0000313" key="2">
    <source>
        <dbReference type="EMBL" id="PTU18977.1"/>
    </source>
</evidence>
<dbReference type="InterPro" id="IPR016163">
    <property type="entry name" value="Ald_DH_C"/>
</dbReference>
<evidence type="ECO:0000259" key="1">
    <source>
        <dbReference type="Pfam" id="PF00171"/>
    </source>
</evidence>